<evidence type="ECO:0000259" key="1">
    <source>
        <dbReference type="Pfam" id="PF07727"/>
    </source>
</evidence>
<proteinExistence type="predicted"/>
<reference evidence="2 4" key="1">
    <citation type="submission" date="2020-01" db="EMBL/GenBank/DDBJ databases">
        <authorList>
            <person name="Mishra B."/>
        </authorList>
    </citation>
    <scope>NUCLEOTIDE SEQUENCE [LARGE SCALE GENOMIC DNA]</scope>
</reference>
<dbReference type="Proteomes" id="UP000467841">
    <property type="component" value="Unassembled WGS sequence"/>
</dbReference>
<organism evidence="2 4">
    <name type="scientific">Microthlaspi erraticum</name>
    <dbReference type="NCBI Taxonomy" id="1685480"/>
    <lineage>
        <taxon>Eukaryota</taxon>
        <taxon>Viridiplantae</taxon>
        <taxon>Streptophyta</taxon>
        <taxon>Embryophyta</taxon>
        <taxon>Tracheophyta</taxon>
        <taxon>Spermatophyta</taxon>
        <taxon>Magnoliopsida</taxon>
        <taxon>eudicotyledons</taxon>
        <taxon>Gunneridae</taxon>
        <taxon>Pentapetalae</taxon>
        <taxon>rosids</taxon>
        <taxon>malvids</taxon>
        <taxon>Brassicales</taxon>
        <taxon>Brassicaceae</taxon>
        <taxon>Coluteocarpeae</taxon>
        <taxon>Microthlaspi</taxon>
    </lineage>
</organism>
<dbReference type="PANTHER" id="PTHR11439">
    <property type="entry name" value="GAG-POL-RELATED RETROTRANSPOSON"/>
    <property type="match status" value="1"/>
</dbReference>
<gene>
    <name evidence="3" type="ORF">MERR_LOCUS36457</name>
    <name evidence="2" type="ORF">MERR_LOCUS6269</name>
</gene>
<accession>A0A6D2I0W0</accession>
<dbReference type="SUPFAM" id="SSF56672">
    <property type="entry name" value="DNA/RNA polymerases"/>
    <property type="match status" value="1"/>
</dbReference>
<protein>
    <recommendedName>
        <fullName evidence="1">Reverse transcriptase Ty1/copia-type domain-containing protein</fullName>
    </recommendedName>
</protein>
<dbReference type="PANTHER" id="PTHR11439:SF462">
    <property type="match status" value="1"/>
</dbReference>
<dbReference type="EMBL" id="CACVBM020000443">
    <property type="protein sequence ID" value="CAA7019034.1"/>
    <property type="molecule type" value="Genomic_DNA"/>
</dbReference>
<keyword evidence="4" id="KW-1185">Reference proteome</keyword>
<dbReference type="CDD" id="cd09272">
    <property type="entry name" value="RNase_HI_RT_Ty1"/>
    <property type="match status" value="1"/>
</dbReference>
<dbReference type="InterPro" id="IPR013103">
    <property type="entry name" value="RVT_2"/>
</dbReference>
<dbReference type="AlphaFoldDB" id="A0A6D2I0W0"/>
<feature type="domain" description="Reverse transcriptase Ty1/copia-type" evidence="1">
    <location>
        <begin position="3"/>
        <end position="181"/>
    </location>
</feature>
<dbReference type="EMBL" id="CACVBM020001407">
    <property type="protein sequence ID" value="CAA7049222.1"/>
    <property type="molecule type" value="Genomic_DNA"/>
</dbReference>
<dbReference type="Pfam" id="PF07727">
    <property type="entry name" value="RVT_2"/>
    <property type="match status" value="1"/>
</dbReference>
<evidence type="ECO:0000313" key="3">
    <source>
        <dbReference type="EMBL" id="CAA7049222.1"/>
    </source>
</evidence>
<name>A0A6D2I0W0_9BRAS</name>
<evidence type="ECO:0000313" key="4">
    <source>
        <dbReference type="Proteomes" id="UP000467841"/>
    </source>
</evidence>
<dbReference type="InterPro" id="IPR043502">
    <property type="entry name" value="DNA/RNA_pol_sf"/>
</dbReference>
<evidence type="ECO:0000313" key="2">
    <source>
        <dbReference type="EMBL" id="CAA7019034.1"/>
    </source>
</evidence>
<dbReference type="OrthoDB" id="414945at2759"/>
<sequence length="423" mass="48005">MGTVRLFLKVAAGNNWPVYQMDVHNAFLHGDLQEEVYMKPPPGFFPEGDTRVCRLRKSIYGLKQASRCWFAKLTTSLREYGFQQTHADYSLFTFDRNGIKIRMLIYVDDMILTGNNEKALQDFKTYLSSCFKMKDLGHLKYFLGIEVARNTSGFYLSQRKYALDIIAETGLLAAKPAPFPLEENHNLALSTSLLLSDPAPYRRLVGRFIYLAATQPDLAFCVHILTQFMQAPREDHWHAALRVVRYIKGTPGQGILLSADHDFQINGWCDSGYSSCPITRRSVTGYFVQLGESPISWKTKKQSTVSKSSAEAEYRAMAYLRDELLWIKNVLQSLGVSHAQPMRIHCDSKAAIHISSNPVFHERTKHIENDCHAVRDEIQSGNMSTHHVPSAHQLADIFTKPLGRRAYESFRGKLGILDLHAPT</sequence>